<reference evidence="1" key="1">
    <citation type="submission" date="2018-10" db="EMBL/GenBank/DDBJ databases">
        <title>Hidden diversity of soil giant viruses.</title>
        <authorList>
            <person name="Schulz F."/>
            <person name="Alteio L."/>
            <person name="Goudeau D."/>
            <person name="Ryan E.M."/>
            <person name="Malmstrom R.R."/>
            <person name="Blanchard J."/>
            <person name="Woyke T."/>
        </authorList>
    </citation>
    <scope>NUCLEOTIDE SEQUENCE</scope>
    <source>
        <strain evidence="1">HYV1</strain>
    </source>
</reference>
<name>A0A3G5AA05_9VIRU</name>
<proteinExistence type="predicted"/>
<gene>
    <name evidence="1" type="ORF">Hyperionvirus17_16</name>
</gene>
<protein>
    <submittedName>
        <fullName evidence="1">Uncharacterized protein</fullName>
    </submittedName>
</protein>
<sequence>MSQLNVQDLTEKYKKYLGKLEDASRRRDMGRINLCGKKLKMYGTLLQSGGELSATLERVMKQVEDSLNALTAAGTGGDITKAVAQLKDAFDKLSKQYVDNTMTFIKHGNMIKDKVRGIEIQKVDVSSLDKLIEGYNLETLVDKTIYGEYIKKITATDNKNKYEDFRDLFSIFGTLPDAIDTVNKSDLFGATPDEKKKWIDGFTFVDAVEQMKSSGGKINIDDPVLKIIKNESDPLARAYVQEALKYVPLSERKGLGDKLAIPIGAAGAE</sequence>
<evidence type="ECO:0000313" key="1">
    <source>
        <dbReference type="EMBL" id="AYV84096.1"/>
    </source>
</evidence>
<organism evidence="1">
    <name type="scientific">Hyperionvirus sp</name>
    <dbReference type="NCBI Taxonomy" id="2487770"/>
    <lineage>
        <taxon>Viruses</taxon>
        <taxon>Varidnaviria</taxon>
        <taxon>Bamfordvirae</taxon>
        <taxon>Nucleocytoviricota</taxon>
        <taxon>Megaviricetes</taxon>
        <taxon>Imitervirales</taxon>
        <taxon>Mimiviridae</taxon>
        <taxon>Klosneuvirinae</taxon>
    </lineage>
</organism>
<dbReference type="EMBL" id="MK072399">
    <property type="protein sequence ID" value="AYV84096.1"/>
    <property type="molecule type" value="Genomic_DNA"/>
</dbReference>
<accession>A0A3G5AA05</accession>